<evidence type="ECO:0000256" key="1">
    <source>
        <dbReference type="ARBA" id="ARBA00004604"/>
    </source>
</evidence>
<comment type="caution">
    <text evidence="16">The sequence shown here is derived from an EMBL/GenBank/DDBJ whole genome shotgun (WGS) entry which is preliminary data.</text>
</comment>
<dbReference type="GO" id="GO:0032040">
    <property type="term" value="C:small-subunit processome"/>
    <property type="evidence" value="ECO:0007669"/>
    <property type="project" value="TreeGrafter"/>
</dbReference>
<dbReference type="FunFam" id="3.30.200.20:FF:000056">
    <property type="entry name" value="Fibrillarin like 1"/>
    <property type="match status" value="1"/>
</dbReference>
<keyword evidence="5" id="KW-0489">Methyltransferase</keyword>
<comment type="catalytic activity">
    <reaction evidence="12">
        <text>L-glutaminyl-[histone H2A] + S-adenosyl-L-methionine = N(5)-methyl-L-glutaminyl-[histone H2A] + S-adenosyl-L-homocysteine + H(+)</text>
        <dbReference type="Rhea" id="RHEA:50904"/>
        <dbReference type="Rhea" id="RHEA-COMP:12837"/>
        <dbReference type="Rhea" id="RHEA-COMP:12839"/>
        <dbReference type="ChEBI" id="CHEBI:15378"/>
        <dbReference type="ChEBI" id="CHEBI:30011"/>
        <dbReference type="ChEBI" id="CHEBI:57856"/>
        <dbReference type="ChEBI" id="CHEBI:59789"/>
        <dbReference type="ChEBI" id="CHEBI:61891"/>
    </reaction>
</comment>
<evidence type="ECO:0000256" key="5">
    <source>
        <dbReference type="ARBA" id="ARBA00022603"/>
    </source>
</evidence>
<evidence type="ECO:0000256" key="10">
    <source>
        <dbReference type="ARBA" id="ARBA00023274"/>
    </source>
</evidence>
<keyword evidence="9" id="KW-0539">Nucleus</keyword>
<evidence type="ECO:0000256" key="6">
    <source>
        <dbReference type="ARBA" id="ARBA00022679"/>
    </source>
</evidence>
<evidence type="ECO:0000313" key="16">
    <source>
        <dbReference type="EMBL" id="KAK1131597.1"/>
    </source>
</evidence>
<protein>
    <recommendedName>
        <fullName evidence="3">rRNA 2'-O-methyltransferase fibrillarin</fullName>
    </recommendedName>
    <alternativeName>
        <fullName evidence="11">Histone-glutamine methyltransferase</fullName>
    </alternativeName>
</protein>
<keyword evidence="8" id="KW-0694">RNA-binding</keyword>
<dbReference type="AlphaFoldDB" id="A0AA40G5X5"/>
<dbReference type="InterPro" id="IPR000692">
    <property type="entry name" value="Fibrillarin"/>
</dbReference>
<dbReference type="PROSITE" id="PS00566">
    <property type="entry name" value="FIBRILLARIN"/>
    <property type="match status" value="1"/>
</dbReference>
<evidence type="ECO:0000313" key="17">
    <source>
        <dbReference type="Proteomes" id="UP001177670"/>
    </source>
</evidence>
<dbReference type="CDD" id="cd02440">
    <property type="entry name" value="AdoMet_MTases"/>
    <property type="match status" value="1"/>
</dbReference>
<name>A0AA40G5X5_9HYME</name>
<dbReference type="Gene3D" id="3.30.200.20">
    <property type="entry name" value="Phosphorylase Kinase, domain 1"/>
    <property type="match status" value="1"/>
</dbReference>
<feature type="region of interest" description="Disordered" evidence="15">
    <location>
        <begin position="1"/>
        <end position="74"/>
    </location>
</feature>
<dbReference type="EMBL" id="JAHYIQ010000006">
    <property type="protein sequence ID" value="KAK1131597.1"/>
    <property type="molecule type" value="Genomic_DNA"/>
</dbReference>
<dbReference type="PRINTS" id="PR00052">
    <property type="entry name" value="FIBRILLARIN"/>
</dbReference>
<comment type="function">
    <text evidence="13">S-adenosyl-L-methionine-dependent methyltransferase that has the ability to methylate both RNAs and proteins. Involved in pre-rRNA processing. Utilizes the methyl donor S-adenosyl-L-methionine to catalyze the site-specific 2'-hydroxyl methylation of ribose moieties in pre-ribosomal RNA. Site specificity is provided by a guide RNA that base pairs with the substrate. Methylation occurs at a characteristic distance from the sequence involved in base pairing with the guide RNA. Also acts as a protein methyltransferase by mediating methylation of 'Gln-105' of histone H2A (H2AQ105me), a modification that impairs binding of the FACT complex and is specifically present at 35S ribosomal DNA locus.</text>
</comment>
<keyword evidence="4" id="KW-0698">rRNA processing</keyword>
<dbReference type="Proteomes" id="UP001177670">
    <property type="component" value="Unassembled WGS sequence"/>
</dbReference>
<feature type="compositionally biased region" description="Gly residues" evidence="15">
    <location>
        <begin position="60"/>
        <end position="71"/>
    </location>
</feature>
<dbReference type="GO" id="GO:0015030">
    <property type="term" value="C:Cajal body"/>
    <property type="evidence" value="ECO:0007669"/>
    <property type="project" value="TreeGrafter"/>
</dbReference>
<proteinExistence type="inferred from homology"/>
<comment type="subcellular location">
    <subcellularLocation>
        <location evidence="1">Nucleus</location>
        <location evidence="1">Nucleolus</location>
    </subcellularLocation>
</comment>
<gene>
    <name evidence="16" type="ORF">K0M31_017889</name>
</gene>
<dbReference type="Gene3D" id="3.40.50.150">
    <property type="entry name" value="Vaccinia Virus protein VP39"/>
    <property type="match status" value="1"/>
</dbReference>
<dbReference type="FunFam" id="3.40.50.150:FF:000001">
    <property type="entry name" value="Fibrillarin like 1"/>
    <property type="match status" value="1"/>
</dbReference>
<dbReference type="SMART" id="SM01206">
    <property type="entry name" value="Fibrillarin"/>
    <property type="match status" value="1"/>
</dbReference>
<dbReference type="HAMAP" id="MF_00351">
    <property type="entry name" value="RNA_methyltransf_FlpA"/>
    <property type="match status" value="1"/>
</dbReference>
<dbReference type="GO" id="GO:0031428">
    <property type="term" value="C:box C/D methylation guide snoRNP complex"/>
    <property type="evidence" value="ECO:0007669"/>
    <property type="project" value="TreeGrafter"/>
</dbReference>
<keyword evidence="6" id="KW-0808">Transferase</keyword>
<comment type="similarity">
    <text evidence="2">Belongs to the methyltransferase superfamily. Fibrillarin family.</text>
</comment>
<sequence>MGKPGFSPGGGGFRGGRGGGRGGSGGGRGGGRGGSGGSGRGGRGRGGGMSRGRGGRGRGGRGGGGGGGFKGGKTVVIEPHRHEGVFIARGKEDALVTLNSVPGSEVYGEKRISVEGENGEKIEYRVWNPFRSKLAAAILGGIDQIHMPRGSKILYLGAASGTTVSHVADVIGPEGLVYAVEFSHRSGRDLLNVAKKRVNIIPVIEDARHPHKYRMLVGMVDTIFADVAQPDQARIVGLNAQYFLKSGGHFVISIKASCIDSTAQPEAVFAAEVKKLIADKLKPQEQITLEPYERDHAVVVGVYRPPPKNA</sequence>
<evidence type="ECO:0000256" key="7">
    <source>
        <dbReference type="ARBA" id="ARBA00022691"/>
    </source>
</evidence>
<keyword evidence="10" id="KW-0687">Ribonucleoprotein</keyword>
<dbReference type="PANTHER" id="PTHR10335">
    <property type="entry name" value="RRNA 2-O-METHYLTRANSFERASE FIBRILLARIN"/>
    <property type="match status" value="1"/>
</dbReference>
<dbReference type="PIRSF" id="PIRSF006540">
    <property type="entry name" value="Nop17p"/>
    <property type="match status" value="1"/>
</dbReference>
<evidence type="ECO:0000256" key="11">
    <source>
        <dbReference type="ARBA" id="ARBA00032245"/>
    </source>
</evidence>
<evidence type="ECO:0000256" key="13">
    <source>
        <dbReference type="ARBA" id="ARBA00055431"/>
    </source>
</evidence>
<dbReference type="GO" id="GO:0000494">
    <property type="term" value="P:box C/D sno(s)RNA 3'-end processing"/>
    <property type="evidence" value="ECO:0007669"/>
    <property type="project" value="TreeGrafter"/>
</dbReference>
<keyword evidence="17" id="KW-1185">Reference proteome</keyword>
<evidence type="ECO:0000256" key="15">
    <source>
        <dbReference type="SAM" id="MobiDB-lite"/>
    </source>
</evidence>
<evidence type="ECO:0000256" key="14">
    <source>
        <dbReference type="ARBA" id="ARBA00062078"/>
    </source>
</evidence>
<evidence type="ECO:0000256" key="3">
    <source>
        <dbReference type="ARBA" id="ARBA00015190"/>
    </source>
</evidence>
<feature type="compositionally biased region" description="Gly residues" evidence="15">
    <location>
        <begin position="7"/>
        <end position="52"/>
    </location>
</feature>
<dbReference type="GO" id="GO:0008649">
    <property type="term" value="F:rRNA methyltransferase activity"/>
    <property type="evidence" value="ECO:0007669"/>
    <property type="project" value="TreeGrafter"/>
</dbReference>
<dbReference type="NCBIfam" id="NF003276">
    <property type="entry name" value="PRK04266.1-2"/>
    <property type="match status" value="1"/>
</dbReference>
<reference evidence="16" key="1">
    <citation type="submission" date="2021-10" db="EMBL/GenBank/DDBJ databases">
        <title>Melipona bicolor Genome sequencing and assembly.</title>
        <authorList>
            <person name="Araujo N.S."/>
            <person name="Arias M.C."/>
        </authorList>
    </citation>
    <scope>NUCLEOTIDE SEQUENCE</scope>
    <source>
        <strain evidence="16">USP_2M_L1-L4_2017</strain>
        <tissue evidence="16">Whole body</tissue>
    </source>
</reference>
<dbReference type="GO" id="GO:0003723">
    <property type="term" value="F:RNA binding"/>
    <property type="evidence" value="ECO:0007669"/>
    <property type="project" value="UniProtKB-KW"/>
</dbReference>
<evidence type="ECO:0000256" key="4">
    <source>
        <dbReference type="ARBA" id="ARBA00022552"/>
    </source>
</evidence>
<dbReference type="InterPro" id="IPR020813">
    <property type="entry name" value="Fibrillarin_CS"/>
</dbReference>
<dbReference type="SUPFAM" id="SSF53335">
    <property type="entry name" value="S-adenosyl-L-methionine-dependent methyltransferases"/>
    <property type="match status" value="1"/>
</dbReference>
<evidence type="ECO:0000256" key="9">
    <source>
        <dbReference type="ARBA" id="ARBA00023242"/>
    </source>
</evidence>
<accession>A0AA40G5X5</accession>
<dbReference type="Pfam" id="PF01269">
    <property type="entry name" value="Fibrillarin"/>
    <property type="match status" value="1"/>
</dbReference>
<dbReference type="InterPro" id="IPR029063">
    <property type="entry name" value="SAM-dependent_MTases_sf"/>
</dbReference>
<evidence type="ECO:0000256" key="2">
    <source>
        <dbReference type="ARBA" id="ARBA00010632"/>
    </source>
</evidence>
<dbReference type="PANTHER" id="PTHR10335:SF17">
    <property type="entry name" value="FIBRILLARIN"/>
    <property type="match status" value="1"/>
</dbReference>
<organism evidence="16 17">
    <name type="scientific">Melipona bicolor</name>
    <dbReference type="NCBI Taxonomy" id="60889"/>
    <lineage>
        <taxon>Eukaryota</taxon>
        <taxon>Metazoa</taxon>
        <taxon>Ecdysozoa</taxon>
        <taxon>Arthropoda</taxon>
        <taxon>Hexapoda</taxon>
        <taxon>Insecta</taxon>
        <taxon>Pterygota</taxon>
        <taxon>Neoptera</taxon>
        <taxon>Endopterygota</taxon>
        <taxon>Hymenoptera</taxon>
        <taxon>Apocrita</taxon>
        <taxon>Aculeata</taxon>
        <taxon>Apoidea</taxon>
        <taxon>Anthophila</taxon>
        <taxon>Apidae</taxon>
        <taxon>Melipona</taxon>
    </lineage>
</organism>
<comment type="subunit">
    <text evidence="14">Component of box C/D small nucleolar ribonucleoprotein (snoRNP) particles. It is associated with the U3, U8 and U13 small nuclear RNAs.</text>
</comment>
<keyword evidence="7" id="KW-0949">S-adenosyl-L-methionine</keyword>
<dbReference type="GO" id="GO:1990259">
    <property type="term" value="F:histone H2AQ104 methyltransferase activity"/>
    <property type="evidence" value="ECO:0007669"/>
    <property type="project" value="TreeGrafter"/>
</dbReference>
<evidence type="ECO:0000256" key="12">
    <source>
        <dbReference type="ARBA" id="ARBA00047568"/>
    </source>
</evidence>
<evidence type="ECO:0000256" key="8">
    <source>
        <dbReference type="ARBA" id="ARBA00022884"/>
    </source>
</evidence>